<evidence type="ECO:0000313" key="17">
    <source>
        <dbReference type="Proteomes" id="UP000215224"/>
    </source>
</evidence>
<evidence type="ECO:0000256" key="2">
    <source>
        <dbReference type="ARBA" id="ARBA00004613"/>
    </source>
</evidence>
<dbReference type="SUPFAM" id="SSF52743">
    <property type="entry name" value="Subtilisin-like"/>
    <property type="match status" value="1"/>
</dbReference>
<dbReference type="PRINTS" id="PR00723">
    <property type="entry name" value="SUBTILISIN"/>
</dbReference>
<evidence type="ECO:0000259" key="15">
    <source>
        <dbReference type="Pfam" id="PF00082"/>
    </source>
</evidence>
<dbReference type="CDD" id="cd07477">
    <property type="entry name" value="Peptidases_S8_Subtilisin_subset"/>
    <property type="match status" value="1"/>
</dbReference>
<evidence type="ECO:0000256" key="4">
    <source>
        <dbReference type="ARBA" id="ARBA00022525"/>
    </source>
</evidence>
<dbReference type="GO" id="GO:0046872">
    <property type="term" value="F:metal ion binding"/>
    <property type="evidence" value="ECO:0007669"/>
    <property type="project" value="UniProtKB-KW"/>
</dbReference>
<dbReference type="InterPro" id="IPR036852">
    <property type="entry name" value="Peptidase_S8/S53_dom_sf"/>
</dbReference>
<feature type="chain" id="PRO_5011275356" evidence="14">
    <location>
        <begin position="26"/>
        <end position="404"/>
    </location>
</feature>
<organism evidence="16 17">
    <name type="scientific">Sutcliffiella cohnii</name>
    <dbReference type="NCBI Taxonomy" id="33932"/>
    <lineage>
        <taxon>Bacteria</taxon>
        <taxon>Bacillati</taxon>
        <taxon>Bacillota</taxon>
        <taxon>Bacilli</taxon>
        <taxon>Bacillales</taxon>
        <taxon>Bacillaceae</taxon>
        <taxon>Sutcliffiella</taxon>
    </lineage>
</organism>
<dbReference type="Pfam" id="PF00082">
    <property type="entry name" value="Peptidase_S8"/>
    <property type="match status" value="1"/>
</dbReference>
<keyword evidence="7 11" id="KW-0378">Hydrolase</keyword>
<dbReference type="InterPro" id="IPR034202">
    <property type="entry name" value="Subtilisin_Carlsberg-like"/>
</dbReference>
<dbReference type="PROSITE" id="PS00138">
    <property type="entry name" value="SUBTILASE_SER"/>
    <property type="match status" value="1"/>
</dbReference>
<dbReference type="Gene3D" id="3.30.70.80">
    <property type="entry name" value="Peptidase S8 propeptide/proteinase inhibitor I9"/>
    <property type="match status" value="1"/>
</dbReference>
<name>A0A223KVF5_9BACI</name>
<dbReference type="GO" id="GO:0004252">
    <property type="term" value="F:serine-type endopeptidase activity"/>
    <property type="evidence" value="ECO:0007669"/>
    <property type="project" value="UniProtKB-UniRule"/>
</dbReference>
<dbReference type="GO" id="GO:0005576">
    <property type="term" value="C:extracellular region"/>
    <property type="evidence" value="ECO:0007669"/>
    <property type="project" value="UniProtKB-SubCell"/>
</dbReference>
<dbReference type="InterPro" id="IPR023827">
    <property type="entry name" value="Peptidase_S8_Asp-AS"/>
</dbReference>
<dbReference type="PANTHER" id="PTHR43806">
    <property type="entry name" value="PEPTIDASE S8"/>
    <property type="match status" value="1"/>
</dbReference>
<evidence type="ECO:0000256" key="11">
    <source>
        <dbReference type="PROSITE-ProRule" id="PRU01240"/>
    </source>
</evidence>
<dbReference type="InterPro" id="IPR023828">
    <property type="entry name" value="Peptidase_S8_Ser-AS"/>
</dbReference>
<evidence type="ECO:0000256" key="8">
    <source>
        <dbReference type="ARBA" id="ARBA00022825"/>
    </source>
</evidence>
<dbReference type="STRING" id="1314751.GCA_001591425_03969"/>
<keyword evidence="4" id="KW-0964">Secreted</keyword>
<evidence type="ECO:0000256" key="12">
    <source>
        <dbReference type="RuleBase" id="RU003355"/>
    </source>
</evidence>
<proteinExistence type="inferred from homology"/>
<dbReference type="PROSITE" id="PS00136">
    <property type="entry name" value="SUBTILASE_ASP"/>
    <property type="match status" value="1"/>
</dbReference>
<dbReference type="KEGG" id="bcoh:BC6307_20400"/>
<dbReference type="GO" id="GO:0006508">
    <property type="term" value="P:proteolysis"/>
    <property type="evidence" value="ECO:0007669"/>
    <property type="project" value="UniProtKB-KW"/>
</dbReference>
<keyword evidence="8 11" id="KW-0720">Serine protease</keyword>
<keyword evidence="5 11" id="KW-0645">Protease</keyword>
<gene>
    <name evidence="16" type="ORF">BC6307_20400</name>
</gene>
<feature type="active site" description="Charge relay system" evidence="10 11">
    <location>
        <position position="129"/>
    </location>
</feature>
<feature type="active site" description="Charge relay system" evidence="10 11">
    <location>
        <position position="163"/>
    </location>
</feature>
<protein>
    <submittedName>
        <fullName evidence="16">Peptidase S8</fullName>
    </submittedName>
</protein>
<evidence type="ECO:0000256" key="9">
    <source>
        <dbReference type="ARBA" id="ARBA00022837"/>
    </source>
</evidence>
<evidence type="ECO:0000313" key="16">
    <source>
        <dbReference type="EMBL" id="AST93459.1"/>
    </source>
</evidence>
<dbReference type="EMBL" id="CP018866">
    <property type="protein sequence ID" value="AST93459.1"/>
    <property type="molecule type" value="Genomic_DNA"/>
</dbReference>
<comment type="similarity">
    <text evidence="3 11 12">Belongs to the peptidase S8 family.</text>
</comment>
<dbReference type="InterPro" id="IPR015500">
    <property type="entry name" value="Peptidase_S8_subtilisin-rel"/>
</dbReference>
<evidence type="ECO:0000256" key="5">
    <source>
        <dbReference type="ARBA" id="ARBA00022670"/>
    </source>
</evidence>
<dbReference type="Proteomes" id="UP000215224">
    <property type="component" value="Chromosome"/>
</dbReference>
<dbReference type="RefSeq" id="WP_084380659.1">
    <property type="nucleotide sequence ID" value="NZ_CP018866.1"/>
</dbReference>
<dbReference type="SUPFAM" id="SSF54897">
    <property type="entry name" value="Protease propeptides/inhibitors"/>
    <property type="match status" value="1"/>
</dbReference>
<dbReference type="PROSITE" id="PS00137">
    <property type="entry name" value="SUBTILASE_HIS"/>
    <property type="match status" value="1"/>
</dbReference>
<dbReference type="InterPro" id="IPR000209">
    <property type="entry name" value="Peptidase_S8/S53_dom"/>
</dbReference>
<reference evidence="16 17" key="1">
    <citation type="submission" date="2016-12" db="EMBL/GenBank/DDBJ databases">
        <title>The whole genome sequencing and assembly of Bacillus cohnii DSM 6307T strain.</title>
        <authorList>
            <person name="Lee Y.-J."/>
            <person name="Yi H."/>
            <person name="Bahn Y.-S."/>
            <person name="Kim J.F."/>
            <person name="Lee D.-W."/>
        </authorList>
    </citation>
    <scope>NUCLEOTIDE SEQUENCE [LARGE SCALE GENOMIC DNA]</scope>
    <source>
        <strain evidence="16 17">DSM 6307</strain>
    </source>
</reference>
<evidence type="ECO:0000256" key="13">
    <source>
        <dbReference type="SAM" id="MobiDB-lite"/>
    </source>
</evidence>
<accession>A0A223KVF5</accession>
<dbReference type="Gene3D" id="3.40.50.200">
    <property type="entry name" value="Peptidase S8/S53 domain"/>
    <property type="match status" value="1"/>
</dbReference>
<dbReference type="InterPro" id="IPR022398">
    <property type="entry name" value="Peptidase_S8_His-AS"/>
</dbReference>
<comment type="subcellular location">
    <subcellularLocation>
        <location evidence="2">Secreted</location>
    </subcellularLocation>
</comment>
<dbReference type="InterPro" id="IPR037045">
    <property type="entry name" value="S8pro/Inhibitor_I9_sf"/>
</dbReference>
<evidence type="ECO:0000256" key="1">
    <source>
        <dbReference type="ARBA" id="ARBA00001913"/>
    </source>
</evidence>
<feature type="active site" description="Charge relay system" evidence="10 11">
    <location>
        <position position="321"/>
    </location>
</feature>
<dbReference type="AlphaFoldDB" id="A0A223KVF5"/>
<dbReference type="InterPro" id="IPR050131">
    <property type="entry name" value="Peptidase_S8_subtilisin-like"/>
</dbReference>
<keyword evidence="9" id="KW-0106">Calcium</keyword>
<dbReference type="PROSITE" id="PS51892">
    <property type="entry name" value="SUBTILASE"/>
    <property type="match status" value="1"/>
</dbReference>
<feature type="region of interest" description="Disordered" evidence="13">
    <location>
        <begin position="374"/>
        <end position="404"/>
    </location>
</feature>
<keyword evidence="6" id="KW-0479">Metal-binding</keyword>
<evidence type="ECO:0000256" key="14">
    <source>
        <dbReference type="SAM" id="SignalP"/>
    </source>
</evidence>
<evidence type="ECO:0000256" key="6">
    <source>
        <dbReference type="ARBA" id="ARBA00022723"/>
    </source>
</evidence>
<feature type="signal peptide" evidence="14">
    <location>
        <begin position="1"/>
        <end position="25"/>
    </location>
</feature>
<evidence type="ECO:0000256" key="7">
    <source>
        <dbReference type="ARBA" id="ARBA00022801"/>
    </source>
</evidence>
<dbReference type="PANTHER" id="PTHR43806:SF11">
    <property type="entry name" value="CEREVISIN-RELATED"/>
    <property type="match status" value="1"/>
</dbReference>
<feature type="domain" description="Peptidase S8/S53" evidence="15">
    <location>
        <begin position="120"/>
        <end position="366"/>
    </location>
</feature>
<comment type="cofactor">
    <cofactor evidence="1">
        <name>Ca(2+)</name>
        <dbReference type="ChEBI" id="CHEBI:29108"/>
    </cofactor>
</comment>
<keyword evidence="14" id="KW-0732">Signal</keyword>
<evidence type="ECO:0000256" key="10">
    <source>
        <dbReference type="PIRSR" id="PIRSR615500-1"/>
    </source>
</evidence>
<sequence>MRKLLTLLTLSILVFSMVVPMSISAQSQAEKQEYLVQFNDKVNKGILNAFGVDNSDVLHTYNLLPVNLVKMTEQQAKALQNNPHIKAVEPNFEAQAFAQTVPWGVPHVQGTDAHAAGHTGSGVKVAILDTGIDRNHEDLNVRGGHSVFTDSANSDPYYDGSGHGTHVAGTVAALNNSVGVLGVAYNADLYAVKVLNNSGSGSYAGIAEGIEWAVNNGMDIINMSLGGSMSSSILEEWCNIAYNSGVLVVAAAGNSGRTNGRGDTVGYPAKYDSVIAVAAVDSSNNRASFSSTGPAVEIAAPGVNILSTTPGNSYASYNGTSMASPHVAGVAALVLAANPNLSNVELRNRLNDTAQNLGDANHFGNGLVRAVDAINGTSSGDNGGGDDGGSEPTKPGNGKGNGRN</sequence>
<keyword evidence="17" id="KW-1185">Reference proteome</keyword>
<evidence type="ECO:0000256" key="3">
    <source>
        <dbReference type="ARBA" id="ARBA00011073"/>
    </source>
</evidence>